<feature type="non-terminal residue" evidence="2">
    <location>
        <position position="365"/>
    </location>
</feature>
<feature type="compositionally biased region" description="Basic residues" evidence="1">
    <location>
        <begin position="154"/>
        <end position="164"/>
    </location>
</feature>
<organism evidence="2">
    <name type="scientific">uncultured Rubrobacteraceae bacterium</name>
    <dbReference type="NCBI Taxonomy" id="349277"/>
    <lineage>
        <taxon>Bacteria</taxon>
        <taxon>Bacillati</taxon>
        <taxon>Actinomycetota</taxon>
        <taxon>Rubrobacteria</taxon>
        <taxon>Rubrobacterales</taxon>
        <taxon>Rubrobacteraceae</taxon>
        <taxon>environmental samples</taxon>
    </lineage>
</organism>
<keyword evidence="2" id="KW-0560">Oxidoreductase</keyword>
<evidence type="ECO:0000256" key="1">
    <source>
        <dbReference type="SAM" id="MobiDB-lite"/>
    </source>
</evidence>
<feature type="compositionally biased region" description="Basic and acidic residues" evidence="1">
    <location>
        <begin position="290"/>
        <end position="315"/>
    </location>
</feature>
<feature type="non-terminal residue" evidence="2">
    <location>
        <position position="1"/>
    </location>
</feature>
<protein>
    <submittedName>
        <fullName evidence="2">Glycolate dehydrogenase, subunit GlcD</fullName>
        <ecNumber evidence="2">1.1.99.14</ecNumber>
    </submittedName>
</protein>
<dbReference type="EMBL" id="CADCVM010000002">
    <property type="protein sequence ID" value="CAA9465481.1"/>
    <property type="molecule type" value="Genomic_DNA"/>
</dbReference>
<feature type="compositionally biased region" description="Low complexity" evidence="1">
    <location>
        <begin position="329"/>
        <end position="341"/>
    </location>
</feature>
<reference evidence="2" key="1">
    <citation type="submission" date="2020-02" db="EMBL/GenBank/DDBJ databases">
        <authorList>
            <person name="Meier V. D."/>
        </authorList>
    </citation>
    <scope>NUCLEOTIDE SEQUENCE</scope>
    <source>
        <strain evidence="2">AVDCRST_MAG05</strain>
    </source>
</reference>
<proteinExistence type="predicted"/>
<name>A0A6J4R831_9ACTN</name>
<feature type="compositionally biased region" description="Basic and acidic residues" evidence="1">
    <location>
        <begin position="31"/>
        <end position="52"/>
    </location>
</feature>
<feature type="compositionally biased region" description="Basic residues" evidence="1">
    <location>
        <begin position="53"/>
        <end position="80"/>
    </location>
</feature>
<feature type="region of interest" description="Disordered" evidence="1">
    <location>
        <begin position="1"/>
        <end position="315"/>
    </location>
</feature>
<feature type="compositionally biased region" description="Basic residues" evidence="1">
    <location>
        <begin position="116"/>
        <end position="128"/>
    </location>
</feature>
<feature type="compositionally biased region" description="Basic and acidic residues" evidence="1">
    <location>
        <begin position="354"/>
        <end position="365"/>
    </location>
</feature>
<dbReference type="EC" id="1.1.99.14" evidence="2"/>
<evidence type="ECO:0000313" key="2">
    <source>
        <dbReference type="EMBL" id="CAA9465481.1"/>
    </source>
</evidence>
<feature type="region of interest" description="Disordered" evidence="1">
    <location>
        <begin position="329"/>
        <end position="365"/>
    </location>
</feature>
<accession>A0A6J4R831</accession>
<dbReference type="GO" id="GO:0019154">
    <property type="term" value="F:glycolate dehydrogenase activity"/>
    <property type="evidence" value="ECO:0007669"/>
    <property type="project" value="UniProtKB-EC"/>
</dbReference>
<feature type="compositionally biased region" description="Basic residues" evidence="1">
    <location>
        <begin position="213"/>
        <end position="230"/>
    </location>
</feature>
<gene>
    <name evidence="2" type="ORF">AVDCRST_MAG05-5</name>
</gene>
<feature type="compositionally biased region" description="Basic and acidic residues" evidence="1">
    <location>
        <begin position="231"/>
        <end position="248"/>
    </location>
</feature>
<feature type="compositionally biased region" description="Basic residues" evidence="1">
    <location>
        <begin position="20"/>
        <end position="30"/>
    </location>
</feature>
<sequence length="365" mass="41296">GGRRRGLLLRPGPGEPDRLLHRRQPRRELRRRPLPEVRLHHEPRDGGRDSPPRRLHGEHRRRHGPRRPRLRAPRRLRRLGGHFGDSDKDNSARRPQARGGQDPARGLQGHGGGGGRRVRDHRGRHSAGRHRDDGLPVHRGGRDRRPPRLPPGGRHPHSGARRPGRGGGGPVPAHHKGLRGEQRLRGQDRRGRRRAGAVLEGPQGRVRGDGPHRQRLLRPGLRRPAHRARRGPQEDQRARLRVRDARRERLSRRRRQPPPPGPLRQRRSGRGREGRGPGGRHRLYVPGARRFPDRRAWHRGGQEKVHAEDVHDGGPRHHAALAVRLRPAPDLQPWQDLPDPASLRRAAGALPDAPRPEGRPGGELL</sequence>
<feature type="compositionally biased region" description="Basic and acidic residues" evidence="1">
    <location>
        <begin position="178"/>
        <end position="189"/>
    </location>
</feature>
<dbReference type="AlphaFoldDB" id="A0A6J4R831"/>